<evidence type="ECO:0000313" key="2">
    <source>
        <dbReference type="Proteomes" id="UP001516400"/>
    </source>
</evidence>
<accession>A0ABD2P4J9</accession>
<protein>
    <submittedName>
        <fullName evidence="1">Uncharacterized protein</fullName>
    </submittedName>
</protein>
<sequence length="184" mass="20900">MIGLLKSEEDWENVLHSRKNYENMIEQDKENNVIGNESEGIKKGNSENVNNKTQEKEIIALEQTTEKQITDDSDDTNLTIQIQTDSEIESAIQAEQDPIPKKIESIRIIRTKAKFNLENQAEKMKTMSADKYSNVEVRQNVRLKVPEIGAQGFKKCNCQKKCTCRSSGSLCDSECHNSNPCCNK</sequence>
<comment type="caution">
    <text evidence="1">The sequence shown here is derived from an EMBL/GenBank/DDBJ whole genome shotgun (WGS) entry which is preliminary data.</text>
</comment>
<keyword evidence="2" id="KW-1185">Reference proteome</keyword>
<gene>
    <name evidence="1" type="ORF">HHI36_000418</name>
</gene>
<name>A0ABD2P4J9_9CUCU</name>
<evidence type="ECO:0000313" key="1">
    <source>
        <dbReference type="EMBL" id="KAL3285898.1"/>
    </source>
</evidence>
<organism evidence="1 2">
    <name type="scientific">Cryptolaemus montrouzieri</name>
    <dbReference type="NCBI Taxonomy" id="559131"/>
    <lineage>
        <taxon>Eukaryota</taxon>
        <taxon>Metazoa</taxon>
        <taxon>Ecdysozoa</taxon>
        <taxon>Arthropoda</taxon>
        <taxon>Hexapoda</taxon>
        <taxon>Insecta</taxon>
        <taxon>Pterygota</taxon>
        <taxon>Neoptera</taxon>
        <taxon>Endopterygota</taxon>
        <taxon>Coleoptera</taxon>
        <taxon>Polyphaga</taxon>
        <taxon>Cucujiformia</taxon>
        <taxon>Coccinelloidea</taxon>
        <taxon>Coccinellidae</taxon>
        <taxon>Scymninae</taxon>
        <taxon>Scymnini</taxon>
        <taxon>Cryptolaemus</taxon>
    </lineage>
</organism>
<dbReference type="Proteomes" id="UP001516400">
    <property type="component" value="Unassembled WGS sequence"/>
</dbReference>
<reference evidence="1 2" key="1">
    <citation type="journal article" date="2021" name="BMC Biol.">
        <title>Horizontally acquired antibacterial genes associated with adaptive radiation of ladybird beetles.</title>
        <authorList>
            <person name="Li H.S."/>
            <person name="Tang X.F."/>
            <person name="Huang Y.H."/>
            <person name="Xu Z.Y."/>
            <person name="Chen M.L."/>
            <person name="Du X.Y."/>
            <person name="Qiu B.Y."/>
            <person name="Chen P.T."/>
            <person name="Zhang W."/>
            <person name="Slipinski A."/>
            <person name="Escalona H.E."/>
            <person name="Waterhouse R.M."/>
            <person name="Zwick A."/>
            <person name="Pang H."/>
        </authorList>
    </citation>
    <scope>NUCLEOTIDE SEQUENCE [LARGE SCALE GENOMIC DNA]</scope>
    <source>
        <strain evidence="1">SYSU2018</strain>
    </source>
</reference>
<dbReference type="EMBL" id="JABFTP020000185">
    <property type="protein sequence ID" value="KAL3285898.1"/>
    <property type="molecule type" value="Genomic_DNA"/>
</dbReference>
<proteinExistence type="predicted"/>
<dbReference type="AlphaFoldDB" id="A0ABD2P4J9"/>